<gene>
    <name evidence="2" type="ORF">JY651_50920</name>
</gene>
<proteinExistence type="predicted"/>
<organism evidence="2 3">
    <name type="scientific">Pyxidicoccus parkwayensis</name>
    <dbReference type="NCBI Taxonomy" id="2813578"/>
    <lineage>
        <taxon>Bacteria</taxon>
        <taxon>Pseudomonadati</taxon>
        <taxon>Myxococcota</taxon>
        <taxon>Myxococcia</taxon>
        <taxon>Myxococcales</taxon>
        <taxon>Cystobacterineae</taxon>
        <taxon>Myxococcaceae</taxon>
        <taxon>Pyxidicoccus</taxon>
    </lineage>
</organism>
<reference evidence="2 3" key="1">
    <citation type="submission" date="2021-02" db="EMBL/GenBank/DDBJ databases">
        <title>De Novo genome assembly of isolated myxobacteria.</title>
        <authorList>
            <person name="Stevens D.C."/>
        </authorList>
    </citation>
    <scope>NUCLEOTIDE SEQUENCE [LARGE SCALE GENOMIC DNA]</scope>
    <source>
        <strain evidence="3">SCPEA02</strain>
    </source>
</reference>
<dbReference type="RefSeq" id="WP_206724876.1">
    <property type="nucleotide sequence ID" value="NZ_CP071090.1"/>
</dbReference>
<keyword evidence="1" id="KW-0732">Signal</keyword>
<sequence length="251" mass="26213">MKALWLCGITVAVAMSLAGCSDEPVGSQDEAEGFTLLQHDETTLEARYGAGGASVRMLVVETESKVVEVTYDFGAPVIGFHIDFNQGVGRFNPSGEPLDAAQSALMGPLLEGLSKAVPVEEAQRTRVEDAAMRQTSFMQIVPVGEALSPYEFVSERGWTHISCTCGNQYIGSGYYRTAGRGCGCTGGSGNGCKGRCGQGCGITSTPACVGTTAYTQDCAKHDYGLGSFSAASDDYTFASNNCSCSGVGTCY</sequence>
<evidence type="ECO:0000313" key="3">
    <source>
        <dbReference type="Proteomes" id="UP000662747"/>
    </source>
</evidence>
<name>A0ABX7NXX4_9BACT</name>
<evidence type="ECO:0000256" key="1">
    <source>
        <dbReference type="SAM" id="SignalP"/>
    </source>
</evidence>
<feature type="signal peptide" evidence="1">
    <location>
        <begin position="1"/>
        <end position="18"/>
    </location>
</feature>
<dbReference type="PROSITE" id="PS51257">
    <property type="entry name" value="PROKAR_LIPOPROTEIN"/>
    <property type="match status" value="1"/>
</dbReference>
<dbReference type="Proteomes" id="UP000662747">
    <property type="component" value="Chromosome"/>
</dbReference>
<feature type="chain" id="PRO_5045187115" description="Lipoprotein" evidence="1">
    <location>
        <begin position="19"/>
        <end position="251"/>
    </location>
</feature>
<dbReference type="EMBL" id="CP071090">
    <property type="protein sequence ID" value="QSQ23301.1"/>
    <property type="molecule type" value="Genomic_DNA"/>
</dbReference>
<accession>A0ABX7NXX4</accession>
<evidence type="ECO:0008006" key="4">
    <source>
        <dbReference type="Google" id="ProtNLM"/>
    </source>
</evidence>
<keyword evidence="3" id="KW-1185">Reference proteome</keyword>
<evidence type="ECO:0000313" key="2">
    <source>
        <dbReference type="EMBL" id="QSQ23301.1"/>
    </source>
</evidence>
<protein>
    <recommendedName>
        <fullName evidence="4">Lipoprotein</fullName>
    </recommendedName>
</protein>